<protein>
    <submittedName>
        <fullName evidence="2">Uncharacterized protein</fullName>
    </submittedName>
</protein>
<feature type="region of interest" description="Disordered" evidence="1">
    <location>
        <begin position="1"/>
        <end position="149"/>
    </location>
</feature>
<evidence type="ECO:0000256" key="1">
    <source>
        <dbReference type="SAM" id="MobiDB-lite"/>
    </source>
</evidence>
<dbReference type="EMBL" id="BMJM01000006">
    <property type="protein sequence ID" value="GGE13916.1"/>
    <property type="molecule type" value="Genomic_DNA"/>
</dbReference>
<evidence type="ECO:0000313" key="3">
    <source>
        <dbReference type="Proteomes" id="UP000635071"/>
    </source>
</evidence>
<keyword evidence="3" id="KW-1185">Reference proteome</keyword>
<feature type="compositionally biased region" description="Low complexity" evidence="1">
    <location>
        <begin position="52"/>
        <end position="61"/>
    </location>
</feature>
<dbReference type="AlphaFoldDB" id="A0A916ZU41"/>
<feature type="compositionally biased region" description="Basic and acidic residues" evidence="1">
    <location>
        <begin position="90"/>
        <end position="129"/>
    </location>
</feature>
<proteinExistence type="predicted"/>
<accession>A0A916ZU41</accession>
<comment type="caution">
    <text evidence="2">The sequence shown here is derived from an EMBL/GenBank/DDBJ whole genome shotgun (WGS) entry which is preliminary data.</text>
</comment>
<reference evidence="2" key="2">
    <citation type="submission" date="2020-09" db="EMBL/GenBank/DDBJ databases">
        <authorList>
            <person name="Sun Q."/>
            <person name="Zhou Y."/>
        </authorList>
    </citation>
    <scope>NUCLEOTIDE SEQUENCE</scope>
    <source>
        <strain evidence="2">CGMCC 1.15519</strain>
    </source>
</reference>
<reference evidence="2" key="1">
    <citation type="journal article" date="2014" name="Int. J. Syst. Evol. Microbiol.">
        <title>Complete genome sequence of Corynebacterium casei LMG S-19264T (=DSM 44701T), isolated from a smear-ripened cheese.</title>
        <authorList>
            <consortium name="US DOE Joint Genome Institute (JGI-PGF)"/>
            <person name="Walter F."/>
            <person name="Albersmeier A."/>
            <person name="Kalinowski J."/>
            <person name="Ruckert C."/>
        </authorList>
    </citation>
    <scope>NUCLEOTIDE SEQUENCE</scope>
    <source>
        <strain evidence="2">CGMCC 1.15519</strain>
    </source>
</reference>
<feature type="compositionally biased region" description="Gly residues" evidence="1">
    <location>
        <begin position="28"/>
        <end position="38"/>
    </location>
</feature>
<name>A0A916ZU41_9SPHN</name>
<evidence type="ECO:0000313" key="2">
    <source>
        <dbReference type="EMBL" id="GGE13916.1"/>
    </source>
</evidence>
<sequence length="149" mass="15136">MSEDPETPSDDNVLGVRKGSGPDQYGGSFAGGQSGGGAYANPHIPGEKSDKPSPGGQSQQGYYGGGQAGEDGAAEYDHHAASVRNSPSDDTGKYTDHPSQKSGSDRADFDKAVTRKPGNPDHGPDHAEEAAAPGDLVQGSDGEQVTGKP</sequence>
<organism evidence="2 3">
    <name type="scientific">Sandarakinorhabdus glacialis</name>
    <dbReference type="NCBI Taxonomy" id="1614636"/>
    <lineage>
        <taxon>Bacteria</taxon>
        <taxon>Pseudomonadati</taxon>
        <taxon>Pseudomonadota</taxon>
        <taxon>Alphaproteobacteria</taxon>
        <taxon>Sphingomonadales</taxon>
        <taxon>Sphingosinicellaceae</taxon>
        <taxon>Sandarakinorhabdus</taxon>
    </lineage>
</organism>
<gene>
    <name evidence="2" type="ORF">GCM10011529_20390</name>
</gene>
<dbReference type="RefSeq" id="WP_188762843.1">
    <property type="nucleotide sequence ID" value="NZ_BMJM01000006.1"/>
</dbReference>
<dbReference type="Proteomes" id="UP000635071">
    <property type="component" value="Unassembled WGS sequence"/>
</dbReference>